<gene>
    <name evidence="1" type="ORF">ATANTOWER_010567</name>
</gene>
<comment type="caution">
    <text evidence="1">The sequence shown here is derived from an EMBL/GenBank/DDBJ whole genome shotgun (WGS) entry which is preliminary data.</text>
</comment>
<proteinExistence type="predicted"/>
<dbReference type="EMBL" id="JAHUTI010049407">
    <property type="protein sequence ID" value="MED6247627.1"/>
    <property type="molecule type" value="Genomic_DNA"/>
</dbReference>
<dbReference type="Proteomes" id="UP001345963">
    <property type="component" value="Unassembled WGS sequence"/>
</dbReference>
<protein>
    <submittedName>
        <fullName evidence="1">Uncharacterized protein</fullName>
    </submittedName>
</protein>
<evidence type="ECO:0000313" key="1">
    <source>
        <dbReference type="EMBL" id="MED6247627.1"/>
    </source>
</evidence>
<reference evidence="1 2" key="1">
    <citation type="submission" date="2021-07" db="EMBL/GenBank/DDBJ databases">
        <authorList>
            <person name="Palmer J.M."/>
        </authorList>
    </citation>
    <scope>NUCLEOTIDE SEQUENCE [LARGE SCALE GENOMIC DNA]</scope>
    <source>
        <strain evidence="1 2">AT_MEX2019</strain>
        <tissue evidence="1">Muscle</tissue>
    </source>
</reference>
<organism evidence="1 2">
    <name type="scientific">Ataeniobius toweri</name>
    <dbReference type="NCBI Taxonomy" id="208326"/>
    <lineage>
        <taxon>Eukaryota</taxon>
        <taxon>Metazoa</taxon>
        <taxon>Chordata</taxon>
        <taxon>Craniata</taxon>
        <taxon>Vertebrata</taxon>
        <taxon>Euteleostomi</taxon>
        <taxon>Actinopterygii</taxon>
        <taxon>Neopterygii</taxon>
        <taxon>Teleostei</taxon>
        <taxon>Neoteleostei</taxon>
        <taxon>Acanthomorphata</taxon>
        <taxon>Ovalentaria</taxon>
        <taxon>Atherinomorphae</taxon>
        <taxon>Cyprinodontiformes</taxon>
        <taxon>Goodeidae</taxon>
        <taxon>Ataeniobius</taxon>
    </lineage>
</organism>
<sequence length="105" mass="12159">MNQSQLDQSWKEQNKLAAEIRGLIQPQPREGTGALLEGFERDVPNKVTDTMAVSCWRIQGSSCQPPLTNYSQTWTEESRWNFNTARRLLWKVKEIGKKKKYAETT</sequence>
<name>A0ABU7BAW2_9TELE</name>
<accession>A0ABU7BAW2</accession>
<evidence type="ECO:0000313" key="2">
    <source>
        <dbReference type="Proteomes" id="UP001345963"/>
    </source>
</evidence>
<keyword evidence="2" id="KW-1185">Reference proteome</keyword>